<protein>
    <submittedName>
        <fullName evidence="1">Uncharacterized protein</fullName>
    </submittedName>
</protein>
<dbReference type="EMBL" id="SRZA01000023">
    <property type="protein sequence ID" value="TGY03496.1"/>
    <property type="molecule type" value="Genomic_DNA"/>
</dbReference>
<gene>
    <name evidence="1" type="ORF">D7Y07_13465</name>
    <name evidence="2" type="ORF">E4T97_17445</name>
    <name evidence="3" type="ORF">E5356_09240</name>
</gene>
<reference evidence="2 5" key="2">
    <citation type="submission" date="2019-03" db="EMBL/GenBank/DDBJ databases">
        <title>Diversity of the mouse oral microbiome.</title>
        <authorList>
            <person name="Joseph S."/>
            <person name="Aduse-Opoku J."/>
            <person name="Curtis M."/>
            <person name="Wade W."/>
            <person name="Hashim A."/>
        </authorList>
    </citation>
    <scope>NUCLEOTIDE SEQUENCE [LARGE SCALE GENOMIC DNA]</scope>
    <source>
        <strain evidence="2 5">P2318</strain>
    </source>
</reference>
<name>A0A3L8AA35_9BACE</name>
<dbReference type="Proteomes" id="UP000305751">
    <property type="component" value="Unassembled WGS sequence"/>
</dbReference>
<dbReference type="STRING" id="1235814.GCA_000613385_02640"/>
<keyword evidence="6" id="KW-1185">Reference proteome</keyword>
<sequence>MYNNKNTTFMNKIMKHTHIIGLLSLLLFVSCLDDKGNYTYGEKDIITIDMPTTLSVLANAEYIDIKPVITSNKEGAIEDGNANYEFLYERVNSDGDWVILSSENKKDLYRIADLGIGKHTCRYSVTDKRTGIKSVKGFDINIIVSTSEGWMLLCNEGSEERVRLDMLSQLSKDRIIPAYDIAKNPDIPEMYHARSLGFFSNRRGTIGDKITLMAETESYLLNNTYLTIDGNAYEMKASLFASSPEDHIVNFACVPNNDFTNHAAIIAVSKEGNAFVWDLLQNGTAFEDPANTSERGGTPEYRVSPFVGVSTQRSTTGLSNGGAALLYDIDNHRFIGWDGEREEQARRQTCYPLKDPDSAEKLFSFNTGSMELVSMANTAFSNGAVYAIMQDGNKRHIYSINLSNSDFKQEGCWEDIQLTDFDKATLFCAHSQYQTLYYAYKNKVYSYNLSTGASKEAVTLNPNEEVTTIKFCMYDNPGGVTQLTAKMDEETAAAFTARQYELVVGSYDTTSTDNNGGILRFYQTSSPGTDLTLKPGWEYTGYAKIIDVKYKEVKP</sequence>
<proteinExistence type="predicted"/>
<evidence type="ECO:0000313" key="1">
    <source>
        <dbReference type="EMBL" id="RLT79483.1"/>
    </source>
</evidence>
<dbReference type="Proteomes" id="UP000298073">
    <property type="component" value="Unassembled WGS sequence"/>
</dbReference>
<accession>A0A3L8AA35</accession>
<evidence type="ECO:0000313" key="2">
    <source>
        <dbReference type="EMBL" id="TFU45887.1"/>
    </source>
</evidence>
<dbReference type="InterPro" id="IPR032183">
    <property type="entry name" value="PKD-like"/>
</dbReference>
<dbReference type="EMBL" id="RAZM01000047">
    <property type="protein sequence ID" value="RLT79483.1"/>
    <property type="molecule type" value="Genomic_DNA"/>
</dbReference>
<dbReference type="AlphaFoldDB" id="A0A3L8AA35"/>
<comment type="caution">
    <text evidence="1">The sequence shown here is derived from an EMBL/GenBank/DDBJ whole genome shotgun (WGS) entry which is preliminary data.</text>
</comment>
<reference evidence="1 4" key="1">
    <citation type="submission" date="2018-09" db="EMBL/GenBank/DDBJ databases">
        <title>Murine metabolic-syndrome-specific gut microbial biobank.</title>
        <authorList>
            <person name="Liu C."/>
        </authorList>
    </citation>
    <scope>NUCLEOTIDE SEQUENCE [LARGE SCALE GENOMIC DNA]</scope>
    <source>
        <strain evidence="1 4">0.1X-D8-26</strain>
    </source>
</reference>
<reference evidence="3 6" key="3">
    <citation type="submission" date="2019-04" db="EMBL/GenBank/DDBJ databases">
        <title>Microbes associate with the intestines of laboratory mice.</title>
        <authorList>
            <person name="Navarre W."/>
            <person name="Wong E."/>
            <person name="Huang K."/>
            <person name="Tropini C."/>
            <person name="Ng K."/>
            <person name="Yu B."/>
        </authorList>
    </citation>
    <scope>NUCLEOTIDE SEQUENCE [LARGE SCALE GENOMIC DNA]</scope>
    <source>
        <strain evidence="3 6">NM70_E10</strain>
    </source>
</reference>
<organism evidence="1 4">
    <name type="scientific">Bacteroides acidifaciens</name>
    <dbReference type="NCBI Taxonomy" id="85831"/>
    <lineage>
        <taxon>Bacteria</taxon>
        <taxon>Pseudomonadati</taxon>
        <taxon>Bacteroidota</taxon>
        <taxon>Bacteroidia</taxon>
        <taxon>Bacteroidales</taxon>
        <taxon>Bacteroidaceae</taxon>
        <taxon>Bacteroides</taxon>
    </lineage>
</organism>
<dbReference type="EMBL" id="SPPV01000052">
    <property type="protein sequence ID" value="TFU45887.1"/>
    <property type="molecule type" value="Genomic_DNA"/>
</dbReference>
<evidence type="ECO:0000313" key="6">
    <source>
        <dbReference type="Proteomes" id="UP000305751"/>
    </source>
</evidence>
<dbReference type="Pfam" id="PF16407">
    <property type="entry name" value="PKD_2"/>
    <property type="match status" value="1"/>
</dbReference>
<dbReference type="InterPro" id="IPR011047">
    <property type="entry name" value="Quinoprotein_ADH-like_sf"/>
</dbReference>
<evidence type="ECO:0000313" key="4">
    <source>
        <dbReference type="Proteomes" id="UP000267159"/>
    </source>
</evidence>
<evidence type="ECO:0000313" key="5">
    <source>
        <dbReference type="Proteomes" id="UP000298073"/>
    </source>
</evidence>
<dbReference type="PROSITE" id="PS51257">
    <property type="entry name" value="PROKAR_LIPOPROTEIN"/>
    <property type="match status" value="1"/>
</dbReference>
<dbReference type="Proteomes" id="UP000267159">
    <property type="component" value="Unassembled WGS sequence"/>
</dbReference>
<evidence type="ECO:0000313" key="3">
    <source>
        <dbReference type="EMBL" id="TGY03496.1"/>
    </source>
</evidence>
<dbReference type="SUPFAM" id="SSF50998">
    <property type="entry name" value="Quinoprotein alcohol dehydrogenase-like"/>
    <property type="match status" value="1"/>
</dbReference>